<feature type="region of interest" description="Disordered" evidence="1">
    <location>
        <begin position="311"/>
        <end position="339"/>
    </location>
</feature>
<gene>
    <name evidence="2" type="ORF">POM88_037670</name>
</gene>
<dbReference type="Proteomes" id="UP001237642">
    <property type="component" value="Unassembled WGS sequence"/>
</dbReference>
<evidence type="ECO:0000256" key="1">
    <source>
        <dbReference type="SAM" id="MobiDB-lite"/>
    </source>
</evidence>
<comment type="caution">
    <text evidence="2">The sequence shown here is derived from an EMBL/GenBank/DDBJ whole genome shotgun (WGS) entry which is preliminary data.</text>
</comment>
<reference evidence="2" key="1">
    <citation type="submission" date="2023-02" db="EMBL/GenBank/DDBJ databases">
        <title>Genome of toxic invasive species Heracleum sosnowskyi carries increased number of genes despite the absence of recent whole-genome duplications.</title>
        <authorList>
            <person name="Schelkunov M."/>
            <person name="Shtratnikova V."/>
            <person name="Makarenko M."/>
            <person name="Klepikova A."/>
            <person name="Omelchenko D."/>
            <person name="Novikova G."/>
            <person name="Obukhova E."/>
            <person name="Bogdanov V."/>
            <person name="Penin A."/>
            <person name="Logacheva M."/>
        </authorList>
    </citation>
    <scope>NUCLEOTIDE SEQUENCE</scope>
    <source>
        <strain evidence="2">Hsosn_3</strain>
        <tissue evidence="2">Leaf</tissue>
    </source>
</reference>
<feature type="region of interest" description="Disordered" evidence="1">
    <location>
        <begin position="1"/>
        <end position="26"/>
    </location>
</feature>
<name>A0AAD8HSL5_9APIA</name>
<organism evidence="2 3">
    <name type="scientific">Heracleum sosnowskyi</name>
    <dbReference type="NCBI Taxonomy" id="360622"/>
    <lineage>
        <taxon>Eukaryota</taxon>
        <taxon>Viridiplantae</taxon>
        <taxon>Streptophyta</taxon>
        <taxon>Embryophyta</taxon>
        <taxon>Tracheophyta</taxon>
        <taxon>Spermatophyta</taxon>
        <taxon>Magnoliopsida</taxon>
        <taxon>eudicotyledons</taxon>
        <taxon>Gunneridae</taxon>
        <taxon>Pentapetalae</taxon>
        <taxon>asterids</taxon>
        <taxon>campanulids</taxon>
        <taxon>Apiales</taxon>
        <taxon>Apiaceae</taxon>
        <taxon>Apioideae</taxon>
        <taxon>apioid superclade</taxon>
        <taxon>Tordylieae</taxon>
        <taxon>Tordyliinae</taxon>
        <taxon>Heracleum</taxon>
    </lineage>
</organism>
<sequence>MGACATKPKANATDAPAPLPEKDEVDKKDLTVAGTVIETKVVVVDVDKSRSLSNLFKQSEQVKGLTENDVTQTEMVKEEACEAEENTNLSETKTTGVVKSKILGETSAPTVINAVVEAEKAIEVEAATDKFEISVEKTAFSIADAPAVVKAEESLEVETANEVTETLEEKTSIPITYTPVEDEADKDIEVAPAIEIKETVVVEDKKIEEHDKAIETSVSESVVVESASSKIEVVEEKTSYPIVYVEANTKIEEAANEIQKAEVVEEGNVDKVAETQKPESPKKIAEESKKTTELEKLAIVADEKIEESKIEEEKAVTENQKALEEKTTDTEVRAETVKP</sequence>
<dbReference type="EMBL" id="JAUIZM010000008">
    <property type="protein sequence ID" value="KAK1371578.1"/>
    <property type="molecule type" value="Genomic_DNA"/>
</dbReference>
<keyword evidence="3" id="KW-1185">Reference proteome</keyword>
<proteinExistence type="predicted"/>
<evidence type="ECO:0000313" key="3">
    <source>
        <dbReference type="Proteomes" id="UP001237642"/>
    </source>
</evidence>
<accession>A0AAD8HSL5</accession>
<evidence type="ECO:0000313" key="2">
    <source>
        <dbReference type="EMBL" id="KAK1371578.1"/>
    </source>
</evidence>
<protein>
    <submittedName>
        <fullName evidence="2">Uncharacterized protein</fullName>
    </submittedName>
</protein>
<reference evidence="2" key="2">
    <citation type="submission" date="2023-05" db="EMBL/GenBank/DDBJ databases">
        <authorList>
            <person name="Schelkunov M.I."/>
        </authorList>
    </citation>
    <scope>NUCLEOTIDE SEQUENCE</scope>
    <source>
        <strain evidence="2">Hsosn_3</strain>
        <tissue evidence="2">Leaf</tissue>
    </source>
</reference>
<dbReference type="AlphaFoldDB" id="A0AAD8HSL5"/>